<dbReference type="Proteomes" id="UP000824281">
    <property type="component" value="Chromosome"/>
</dbReference>
<dbReference type="EMBL" id="CP081295">
    <property type="protein sequence ID" value="QZD89441.1"/>
    <property type="molecule type" value="Genomic_DNA"/>
</dbReference>
<reference evidence="2 3" key="1">
    <citation type="submission" date="2021-08" db="EMBL/GenBank/DDBJ databases">
        <title>Comparative Genomics Analysis of the Genus Qipengyuania Reveals Extensive Genetic Diversity and Metabolic Versatility, Including the Description of Fifteen Novel Species.</title>
        <authorList>
            <person name="Liu Y."/>
        </authorList>
    </citation>
    <scope>NUCLEOTIDE SEQUENCE [LARGE SCALE GENOMIC DNA]</scope>
    <source>
        <strain evidence="2 3">1NDH13</strain>
    </source>
</reference>
<keyword evidence="1" id="KW-0732">Signal</keyword>
<protein>
    <submittedName>
        <fullName evidence="2">Uncharacterized protein</fullName>
    </submittedName>
</protein>
<organism evidence="2 3">
    <name type="scientific">Qipengyuania aurantiaca</name>
    <dbReference type="NCBI Taxonomy" id="2867233"/>
    <lineage>
        <taxon>Bacteria</taxon>
        <taxon>Pseudomonadati</taxon>
        <taxon>Pseudomonadota</taxon>
        <taxon>Alphaproteobacteria</taxon>
        <taxon>Sphingomonadales</taxon>
        <taxon>Erythrobacteraceae</taxon>
        <taxon>Qipengyuania</taxon>
    </lineage>
</organism>
<evidence type="ECO:0000256" key="1">
    <source>
        <dbReference type="SAM" id="SignalP"/>
    </source>
</evidence>
<accession>A0ABX8ZK87</accession>
<feature type="chain" id="PRO_5045266276" evidence="1">
    <location>
        <begin position="16"/>
        <end position="162"/>
    </location>
</feature>
<evidence type="ECO:0000313" key="3">
    <source>
        <dbReference type="Proteomes" id="UP000824281"/>
    </source>
</evidence>
<gene>
    <name evidence="2" type="ORF">K3148_11560</name>
</gene>
<sequence length="162" mass="17662">MRSLALPLFALTALAAPLAAKDSLGVFSDWGAFRDPSVPRCYAIAEAAPSRLQRDFQPYMTVASWPARRIRGQVHFRMSRELREGARVTLRIARRNYPMVGGKADAWARDPATDTAILAAIRSADSMTIFATDSRGRRFSNTYALAGAASAIDAATLACARR</sequence>
<name>A0ABX8ZK87_9SPHN</name>
<evidence type="ECO:0000313" key="2">
    <source>
        <dbReference type="EMBL" id="QZD89441.1"/>
    </source>
</evidence>
<dbReference type="RefSeq" id="WP_221424924.1">
    <property type="nucleotide sequence ID" value="NZ_CP081295.1"/>
</dbReference>
<feature type="signal peptide" evidence="1">
    <location>
        <begin position="1"/>
        <end position="15"/>
    </location>
</feature>
<proteinExistence type="predicted"/>
<keyword evidence="3" id="KW-1185">Reference proteome</keyword>